<evidence type="ECO:0000256" key="5">
    <source>
        <dbReference type="ARBA" id="ARBA00022692"/>
    </source>
</evidence>
<dbReference type="OrthoDB" id="6510177at2759"/>
<keyword evidence="12" id="KW-0325">Glycoprotein</keyword>
<evidence type="ECO:0000313" key="19">
    <source>
        <dbReference type="RefSeq" id="XP_034286512.2"/>
    </source>
</evidence>
<feature type="transmembrane region" description="Helical" evidence="16">
    <location>
        <begin position="1218"/>
        <end position="1238"/>
    </location>
</feature>
<evidence type="ECO:0000313" key="18">
    <source>
        <dbReference type="Proteomes" id="UP001652622"/>
    </source>
</evidence>
<protein>
    <submittedName>
        <fullName evidence="19">NPC1-like intracellular cholesterol transporter 1</fullName>
    </submittedName>
</protein>
<dbReference type="Proteomes" id="UP001652622">
    <property type="component" value="Unplaced"/>
</dbReference>
<gene>
    <name evidence="19" type="primary">NPC1L1</name>
</gene>
<dbReference type="GO" id="GO:0008203">
    <property type="term" value="P:cholesterol metabolic process"/>
    <property type="evidence" value="ECO:0007669"/>
    <property type="project" value="UniProtKB-KW"/>
</dbReference>
<evidence type="ECO:0000256" key="6">
    <source>
        <dbReference type="ARBA" id="ARBA00022729"/>
    </source>
</evidence>
<dbReference type="GO" id="GO:0012505">
    <property type="term" value="C:endomembrane system"/>
    <property type="evidence" value="ECO:0007669"/>
    <property type="project" value="UniProtKB-SubCell"/>
</dbReference>
<evidence type="ECO:0000259" key="17">
    <source>
        <dbReference type="PROSITE" id="PS50156"/>
    </source>
</evidence>
<evidence type="ECO:0000256" key="15">
    <source>
        <dbReference type="SAM" id="MobiDB-lite"/>
    </source>
</evidence>
<feature type="compositionally biased region" description="Polar residues" evidence="15">
    <location>
        <begin position="1347"/>
        <end position="1361"/>
    </location>
</feature>
<feature type="domain" description="SSD" evidence="17">
    <location>
        <begin position="682"/>
        <end position="847"/>
    </location>
</feature>
<dbReference type="InterPro" id="IPR000731">
    <property type="entry name" value="SSD"/>
</dbReference>
<keyword evidence="4" id="KW-0153">Cholesterol metabolism</keyword>
<dbReference type="GO" id="GO:0005886">
    <property type="term" value="C:plasma membrane"/>
    <property type="evidence" value="ECO:0007669"/>
    <property type="project" value="TreeGrafter"/>
</dbReference>
<evidence type="ECO:0000256" key="4">
    <source>
        <dbReference type="ARBA" id="ARBA00022548"/>
    </source>
</evidence>
<evidence type="ECO:0000256" key="10">
    <source>
        <dbReference type="ARBA" id="ARBA00023157"/>
    </source>
</evidence>
<dbReference type="Pfam" id="PF16414">
    <property type="entry name" value="NPC1_N"/>
    <property type="match status" value="1"/>
</dbReference>
<evidence type="ECO:0000256" key="16">
    <source>
        <dbReference type="SAM" id="Phobius"/>
    </source>
</evidence>
<comment type="catalytic activity">
    <reaction evidence="14">
        <text>cholesterol(in) = cholesterol(out)</text>
        <dbReference type="Rhea" id="RHEA:39747"/>
        <dbReference type="ChEBI" id="CHEBI:16113"/>
    </reaction>
</comment>
<dbReference type="InterPro" id="IPR053958">
    <property type="entry name" value="HMGCR/SNAP/NPC1-like_SSD"/>
</dbReference>
<feature type="compositionally biased region" description="Basic and acidic residues" evidence="15">
    <location>
        <begin position="1362"/>
        <end position="1371"/>
    </location>
</feature>
<keyword evidence="6" id="KW-0732">Signal</keyword>
<dbReference type="PANTHER" id="PTHR45727">
    <property type="entry name" value="NPC INTRACELLULAR CHOLESTEROL TRANSPORTER 1"/>
    <property type="match status" value="1"/>
</dbReference>
<comment type="subcellular location">
    <subcellularLocation>
        <location evidence="1">Endomembrane system</location>
        <topology evidence="1">Multi-pass membrane protein</topology>
    </subcellularLocation>
</comment>
<feature type="transmembrane region" description="Helical" evidence="16">
    <location>
        <begin position="716"/>
        <end position="740"/>
    </location>
</feature>
<feature type="transmembrane region" description="Helical" evidence="16">
    <location>
        <begin position="1259"/>
        <end position="1283"/>
    </location>
</feature>
<evidence type="ECO:0000256" key="12">
    <source>
        <dbReference type="ARBA" id="ARBA00023180"/>
    </source>
</evidence>
<dbReference type="GO" id="GO:0005319">
    <property type="term" value="F:lipid transporter activity"/>
    <property type="evidence" value="ECO:0007669"/>
    <property type="project" value="InterPro"/>
</dbReference>
<dbReference type="RefSeq" id="XP_034286512.2">
    <property type="nucleotide sequence ID" value="XM_034430621.2"/>
</dbReference>
<dbReference type="InParanoid" id="A0A6P9CTL9"/>
<dbReference type="KEGG" id="pgut:117673312"/>
<dbReference type="SUPFAM" id="SSF82866">
    <property type="entry name" value="Multidrug efflux transporter AcrB transmembrane domain"/>
    <property type="match status" value="2"/>
</dbReference>
<comment type="similarity">
    <text evidence="2">Belongs to the patched family.</text>
</comment>
<proteinExistence type="inferred from homology"/>
<feature type="transmembrane region" description="Helical" evidence="16">
    <location>
        <begin position="823"/>
        <end position="847"/>
    </location>
</feature>
<evidence type="ECO:0000256" key="2">
    <source>
        <dbReference type="ARBA" id="ARBA00005585"/>
    </source>
</evidence>
<keyword evidence="9 16" id="KW-0472">Membrane</keyword>
<evidence type="ECO:0000256" key="13">
    <source>
        <dbReference type="ARBA" id="ARBA00023221"/>
    </source>
</evidence>
<keyword evidence="10" id="KW-1015">Disulfide bond</keyword>
<dbReference type="GO" id="GO:0015485">
    <property type="term" value="F:cholesterol binding"/>
    <property type="evidence" value="ECO:0007669"/>
    <property type="project" value="TreeGrafter"/>
</dbReference>
<name>A0A6P9CTL9_PANGU</name>
<dbReference type="Pfam" id="PF12349">
    <property type="entry name" value="Sterol-sensing"/>
    <property type="match status" value="1"/>
</dbReference>
<dbReference type="NCBIfam" id="TIGR00917">
    <property type="entry name" value="2A060601"/>
    <property type="match status" value="1"/>
</dbReference>
<dbReference type="GO" id="GO:0042632">
    <property type="term" value="P:cholesterol homeostasis"/>
    <property type="evidence" value="ECO:0007669"/>
    <property type="project" value="TreeGrafter"/>
</dbReference>
<evidence type="ECO:0000256" key="11">
    <source>
        <dbReference type="ARBA" id="ARBA00023166"/>
    </source>
</evidence>
<accession>A0A6P9CTL9</accession>
<keyword evidence="18" id="KW-1185">Reference proteome</keyword>
<keyword evidence="11" id="KW-1207">Sterol metabolism</keyword>
<reference evidence="19" key="1">
    <citation type="submission" date="2025-08" db="UniProtKB">
        <authorList>
            <consortium name="RefSeq"/>
        </authorList>
    </citation>
    <scope>IDENTIFICATION</scope>
    <source>
        <tissue evidence="19">Blood</tissue>
    </source>
</reference>
<feature type="transmembrane region" description="Helical" evidence="16">
    <location>
        <begin position="790"/>
        <end position="811"/>
    </location>
</feature>
<evidence type="ECO:0000256" key="9">
    <source>
        <dbReference type="ARBA" id="ARBA00023136"/>
    </source>
</evidence>
<feature type="transmembrane region" description="Helical" evidence="16">
    <location>
        <begin position="746"/>
        <end position="769"/>
    </location>
</feature>
<dbReference type="GO" id="GO:0030301">
    <property type="term" value="P:cholesterol transport"/>
    <property type="evidence" value="ECO:0007669"/>
    <property type="project" value="UniProtKB-ARBA"/>
</dbReference>
<feature type="transmembrane region" description="Helical" evidence="16">
    <location>
        <begin position="1158"/>
        <end position="1184"/>
    </location>
</feature>
<sequence>MINQDMVLVQPDWCVISEKWMKSERLPWHSLFSEEPCRRPRLAKMPWVALLAVVVVSASLDLRTEAAALTEIHRAGYCAFYDNCGPNPEIGPGLIVQEVPCISNTPAQLLKGSHLNLLKKNCPMLYKGDDSTYACCSPEQLNFIESSLSLPRAVLSRCPACLENFSNIHCQNICSPNQSLFVNVTRYFNHTIRNVTVKGLLEFQPYYNQQFAEGVFQSCQGVRMPATGGYVVGAMCGKYGAAACNTQRWLDFQGDTSNGMAPLSVKYQLTPGDWAAEEGGILPFNDTVWKCSETVNNSPKCSCSDCEQSCPAIQLPPSTHQPFKVGSMDGILFVSIILFGVVALSFVSLQLWQRCSSPGKQKGHSREDTVTKLTASEKASQAMYDFLVKAFSRWGTLMASNPIKVMIVSLAIVAGLSSGMIWMELTTDPLELWASPDSQARQEKELYEKHFGPFFRTNQIILTAKNPKSHIYDSLLWGKKNFSGVLSKEVLLDLLDLQIKLQDLKIWSEEHHKNITLPDICYAPLNPQNASLSDCCVNSLLQFFQNNGTLLDLKANQTLGQKNGTADWRDHFLYCIHSPTSFQDNTELKLSCMSDYGAPLFPFLAVGGYSGLEYSEAEALILTFSLNNFLSSDPRSDFVLLWEKHFLEVVQEFQRKHSEKYAIAYMAERSLEDEVSRTTWEDLPIFAISYLVIFIYITVALGEYSSCRNILVDAKLSLAMGGIVVVLGAVLSSLGFYSFIGLPSSLIIIEVVPFLVLAVGADNIFIFVLEHQQSQSVPGETPEQHLGRTLGNVAPSMLLCSLSEVICFFLGALTPMPAVQTFALYAALAVFFAFLLQMSLFVALMSLDIRRQKASRVDLCCCLRVPECEPVKPHDGLLRTFMRKIYTPALLGSSVVRVLVVLLFTLLFCAGIYLTFHIDVGLEQELAVPKDSYMVTFFQFFNQYFMVGAPTFFVATGGYNYSSVPGMNGICSSSGCNNNSMMQKIQMATKFPETYYLAIPASSWVDDFIDWLNPLSRCCRIYSYGPNKGKFCPSTSDEFACAFSKCMGGFQGILRPNVEEFNKFLPWFLHDTPNLKCPKGGLGAYDTAIHLGSDGQILASRFMAYHSPLKNSQEYTAALKAIRQLTANITATMREVPGTDPNFQVFPYTITYVFYEQYLTITTVGLINLALCLVPTFAVCYILLGLDLRSAFINLLTIVMIIVDTVGAMNLWGISYNAISLINLVTAVGISVEFVSHITHSFAISKKSTKVERSREATINMGSAVFAGVAMTNLPGIVILAFAKAQIIQLFFFRLNLIITLLGMLHGLVFLPVILSYFGPSVRQAMPELQPRTKNSSISLEGKQAPSIDQTSPNYHSQDPTRSPHPDKTSL</sequence>
<feature type="transmembrane region" description="Helical" evidence="16">
    <location>
        <begin position="683"/>
        <end position="704"/>
    </location>
</feature>
<dbReference type="PROSITE" id="PS50156">
    <property type="entry name" value="SSD"/>
    <property type="match status" value="1"/>
</dbReference>
<evidence type="ECO:0000256" key="8">
    <source>
        <dbReference type="ARBA" id="ARBA00023098"/>
    </source>
</evidence>
<feature type="transmembrane region" description="Helical" evidence="16">
    <location>
        <begin position="330"/>
        <end position="352"/>
    </location>
</feature>
<organism evidence="18 19">
    <name type="scientific">Pantherophis guttatus</name>
    <name type="common">Corn snake</name>
    <name type="synonym">Elaphe guttata</name>
    <dbReference type="NCBI Taxonomy" id="94885"/>
    <lineage>
        <taxon>Eukaryota</taxon>
        <taxon>Metazoa</taxon>
        <taxon>Chordata</taxon>
        <taxon>Craniata</taxon>
        <taxon>Vertebrata</taxon>
        <taxon>Euteleostomi</taxon>
        <taxon>Lepidosauria</taxon>
        <taxon>Squamata</taxon>
        <taxon>Bifurcata</taxon>
        <taxon>Unidentata</taxon>
        <taxon>Episquamata</taxon>
        <taxon>Toxicofera</taxon>
        <taxon>Serpentes</taxon>
        <taxon>Colubroidea</taxon>
        <taxon>Colubridae</taxon>
        <taxon>Colubrinae</taxon>
        <taxon>Pantherophis</taxon>
    </lineage>
</organism>
<dbReference type="GO" id="GO:0030299">
    <property type="term" value="P:intestinal cholesterol absorption"/>
    <property type="evidence" value="ECO:0007669"/>
    <property type="project" value="TreeGrafter"/>
</dbReference>
<keyword evidence="5 16" id="KW-0812">Transmembrane</keyword>
<dbReference type="InterPro" id="IPR053956">
    <property type="entry name" value="NPC1_MLD"/>
</dbReference>
<evidence type="ECO:0000256" key="7">
    <source>
        <dbReference type="ARBA" id="ARBA00022989"/>
    </source>
</evidence>
<evidence type="ECO:0000256" key="14">
    <source>
        <dbReference type="ARBA" id="ARBA00034049"/>
    </source>
</evidence>
<feature type="transmembrane region" description="Helical" evidence="16">
    <location>
        <begin position="403"/>
        <end position="423"/>
    </location>
</feature>
<keyword evidence="8" id="KW-0443">Lipid metabolism</keyword>
<evidence type="ECO:0000256" key="3">
    <source>
        <dbReference type="ARBA" id="ARBA00022448"/>
    </source>
</evidence>
<dbReference type="InterPro" id="IPR032190">
    <property type="entry name" value="NPC1_N"/>
</dbReference>
<keyword evidence="7 16" id="KW-1133">Transmembrane helix</keyword>
<feature type="transmembrane region" description="Helical" evidence="16">
    <location>
        <begin position="1191"/>
        <end position="1212"/>
    </location>
</feature>
<dbReference type="GeneID" id="117673312"/>
<feature type="transmembrane region" description="Helical" evidence="16">
    <location>
        <begin position="889"/>
        <end position="916"/>
    </location>
</feature>
<feature type="region of interest" description="Disordered" evidence="15">
    <location>
        <begin position="1330"/>
        <end position="1371"/>
    </location>
</feature>
<evidence type="ECO:0000256" key="1">
    <source>
        <dbReference type="ARBA" id="ARBA00004127"/>
    </source>
</evidence>
<dbReference type="Gene3D" id="1.20.1640.10">
    <property type="entry name" value="Multidrug efflux transporter AcrB transmembrane domain"/>
    <property type="match status" value="2"/>
</dbReference>
<keyword evidence="13" id="KW-0753">Steroid metabolism</keyword>
<dbReference type="PANTHER" id="PTHR45727:SF3">
    <property type="entry name" value="NPC1-LIKE INTRACELLULAR CHOLESTEROL TRANSPORTER 1"/>
    <property type="match status" value="1"/>
</dbReference>
<keyword evidence="3" id="KW-0813">Transport</keyword>
<dbReference type="Pfam" id="PF22314">
    <property type="entry name" value="NPC1_MLD"/>
    <property type="match status" value="1"/>
</dbReference>
<dbReference type="InterPro" id="IPR004765">
    <property type="entry name" value="NPC1-like"/>
</dbReference>
<feature type="transmembrane region" description="Helical" evidence="16">
    <location>
        <begin position="1295"/>
        <end position="1318"/>
    </location>
</feature>